<accession>A0A8C2HQ62</accession>
<evidence type="ECO:0000256" key="8">
    <source>
        <dbReference type="ARBA" id="ARBA00022833"/>
    </source>
</evidence>
<dbReference type="Gene3D" id="1.20.58.900">
    <property type="match status" value="1"/>
</dbReference>
<evidence type="ECO:0000256" key="15">
    <source>
        <dbReference type="PROSITE-ProRule" id="PRU00091"/>
    </source>
</evidence>
<feature type="region of interest" description="Disordered" evidence="17">
    <location>
        <begin position="188"/>
        <end position="226"/>
    </location>
</feature>
<evidence type="ECO:0000256" key="13">
    <source>
        <dbReference type="ARBA" id="ARBA00055152"/>
    </source>
</evidence>
<evidence type="ECO:0000256" key="11">
    <source>
        <dbReference type="ARBA" id="ARBA00023228"/>
    </source>
</evidence>
<feature type="coiled-coil region" evidence="16">
    <location>
        <begin position="798"/>
        <end position="853"/>
    </location>
</feature>
<dbReference type="InterPro" id="IPR047336">
    <property type="entry name" value="RUN_FYCO1"/>
</dbReference>
<dbReference type="PANTHER" id="PTHR46753:SF2">
    <property type="entry name" value="FYVE AND COILED-COIL DOMAIN-CONTAINING PROTEIN 1"/>
    <property type="match status" value="1"/>
</dbReference>
<dbReference type="FunFam" id="1.20.58.900:FF:000010">
    <property type="entry name" value="FYVE and coiled-coil domain containing 1"/>
    <property type="match status" value="1"/>
</dbReference>
<feature type="coiled-coil region" evidence="16">
    <location>
        <begin position="300"/>
        <end position="639"/>
    </location>
</feature>
<keyword evidence="4" id="KW-0597">Phosphoprotein</keyword>
<evidence type="ECO:0000256" key="17">
    <source>
        <dbReference type="SAM" id="MobiDB-lite"/>
    </source>
</evidence>
<dbReference type="Pfam" id="PF02759">
    <property type="entry name" value="RUN"/>
    <property type="match status" value="1"/>
</dbReference>
<evidence type="ECO:0000256" key="5">
    <source>
        <dbReference type="ARBA" id="ARBA00022723"/>
    </source>
</evidence>
<keyword evidence="11" id="KW-0458">Lysosome</keyword>
<name>A0A8C2HQ62_CYPCA</name>
<dbReference type="InterPro" id="IPR013083">
    <property type="entry name" value="Znf_RING/FYVE/PHD"/>
</dbReference>
<evidence type="ECO:0000259" key="19">
    <source>
        <dbReference type="PROSITE" id="PS50826"/>
    </source>
</evidence>
<keyword evidence="12" id="KW-0968">Cytoplasmic vesicle</keyword>
<dbReference type="Gene3D" id="3.30.40.10">
    <property type="entry name" value="Zinc/RING finger domain, C3HC4 (zinc finger)"/>
    <property type="match status" value="1"/>
</dbReference>
<dbReference type="InterPro" id="IPR047337">
    <property type="entry name" value="FYVE_FYCO1"/>
</dbReference>
<keyword evidence="8" id="KW-0862">Zinc</keyword>
<dbReference type="PROSITE" id="PS50866">
    <property type="entry name" value="GOLD"/>
    <property type="match status" value="1"/>
</dbReference>
<keyword evidence="6" id="KW-0967">Endosome</keyword>
<feature type="compositionally biased region" description="Pro residues" evidence="17">
    <location>
        <begin position="1261"/>
        <end position="1278"/>
    </location>
</feature>
<sequence length="1494" mass="170888">MAAGAAVGEGQIQRIIRDLHDAVSELAKEYKENGEPITDDSSNLHKFSYKLEYLLQFDQKEKTTFLGSRKDYWDYFSDCLAKIRGANDGIRFVKSIPELKTSLGKGRAFIRYSLVHQRLADTLQQCLMNHRVTSDWYNSRSPFLKPHLSVDIINYLYELNDVQFDVASRGHDLDSEWPTFASRTLGMTSSPSHMWKPPSRSSSINSLASTYSQQAHEFPGSPDFGPGLLSDMSVQNSSGLNDSSISAIDELRLELDQSELKQRELLDQVQQFGREAGELQGVVVELQRQLDVSLAAQGNHQELKRNLEVLAESERALSHELEVLRGRESIREASYKDLQDMLAAAERKNEELMARLDGVLDEKGQRAASDFNSAQKIHELLNELKEAEKGRIDALAEGEERRRQAEQLAEKNRIKDQALKEAEVKMADWMEKGEQLQTRAEEHRNVMDKLQGALAVREKETSNLQKQLQDLQHSHETMEKQAKVKRKEMQEDKEELEKKVSDLEEQLQTLRTQLKAKESNLLSSIKRVQYLEKESEKLKSDKQNLRETISELENSTKEQGKKIEEYKDSCGKLMEQNSKLLQLVNKNEETKSELARLKASEKQLRAQIDDAKVTVDEREQRLREENRSLDESLHKANMQLKESESSVCQLKLENKDLMEVQVTLKASLAAMQEEIRNINSQIAEFEKSLGAARCNEASLTAQLKEKDSKLEDRDKLCEELQERVEELEGRERDLEVEKMKAERAFVKQTEMIKILEVQRKAAENVQLEQSACQAKETQEMASKVTLLEDQLGLNVKEVSRLQEEVLNLRARLHSAVEEKDKTQAKLDVTEASCADLRTLTEQLKKQAEEQNRLHVKELLQSSERVDAIALQLNQETSTCKKTTAELTSVQEELAELKAQNERLVLENAETREGLHRVNTEMAELGMTICKLTAEREEAREQWAAEAARIQELQQQGVKETERLNASLVALHQENSSLQEELQQTDKLSETVLELKEMLDKTEGERDAAREEIATVKFQMSTESMTLKNQIKSLNEEIKGLKTQLDLELKKTSELEAKLSELEAVNIEYSHLIEEKDSHITDFESRLRERECETQQLQESISSTKEALSEVQKEREELKQKLDQVLTETQNQHLRMSAELEDLGQTKVNLEERLIELIRDKDALWQKSDALEFEQKLRAEEQWWLVDKEATHCLGCQGQFTWWLRRHHCRLCGRIFCYYCSNNFVMTKNSKKERCCRECYMQHNAVVERFTKAELNSSSENQPPPLANAVSQPPPPYIPTPRVTVTDPGEKLDDGVFDIITEEEVNETYDSDSRTTTGSQEEEGDGRQTGDLSISSDVTPDEQEEMVPTVQDAEITLLKSGELTASVPLDIDEILHFGDGSRELFVKSSCYSAIPITVGDRGPIINWVFSSEPKSISFTVVYRETLDTPVEQAKVLIPLTRCNSHKETIQGQLKVRNPGVYTLVFDNSFSRFLSKKVSYHLTIEKSIIYDGSDFP</sequence>
<evidence type="ECO:0000256" key="2">
    <source>
        <dbReference type="ARBA" id="ARBA00004371"/>
    </source>
</evidence>
<dbReference type="SUPFAM" id="SSF101576">
    <property type="entry name" value="Supernatant protein factor (SPF), C-terminal domain"/>
    <property type="match status" value="1"/>
</dbReference>
<evidence type="ECO:0000256" key="3">
    <source>
        <dbReference type="ARBA" id="ARBA00004419"/>
    </source>
</evidence>
<protein>
    <recommendedName>
        <fullName evidence="14">FYVE and coiled-coil domain-containing protein 1</fullName>
    </recommendedName>
</protein>
<dbReference type="SMART" id="SM00064">
    <property type="entry name" value="FYVE"/>
    <property type="match status" value="1"/>
</dbReference>
<dbReference type="InterPro" id="IPR009038">
    <property type="entry name" value="GOLD_dom"/>
</dbReference>
<dbReference type="SUPFAM" id="SSF140741">
    <property type="entry name" value="RUN domain-like"/>
    <property type="match status" value="1"/>
</dbReference>
<dbReference type="Pfam" id="PF01363">
    <property type="entry name" value="FYVE"/>
    <property type="match status" value="1"/>
</dbReference>
<feature type="domain" description="GOLD" evidence="20">
    <location>
        <begin position="1363"/>
        <end position="1482"/>
    </location>
</feature>
<proteinExistence type="predicted"/>
<dbReference type="Ensembl" id="ENSCCRT00020065639.1">
    <property type="protein sequence ID" value="ENSCCRP00020059567.1"/>
    <property type="gene ID" value="ENSCCRG00020028198.1"/>
</dbReference>
<dbReference type="FunFam" id="3.30.40.10:FF:000341">
    <property type="entry name" value="FYVE and coiled-coil domain containing 1"/>
    <property type="match status" value="1"/>
</dbReference>
<dbReference type="PANTHER" id="PTHR46753">
    <property type="entry name" value="FYVE AND COILED-COIL DOMAIN-CONTAINING PROTEIN 1"/>
    <property type="match status" value="1"/>
</dbReference>
<evidence type="ECO:0000259" key="18">
    <source>
        <dbReference type="PROSITE" id="PS50178"/>
    </source>
</evidence>
<feature type="coiled-coil region" evidence="16">
    <location>
        <begin position="668"/>
        <end position="744"/>
    </location>
</feature>
<dbReference type="Gene3D" id="2.60.120.680">
    <property type="entry name" value="GOLD domain"/>
    <property type="match status" value="1"/>
</dbReference>
<dbReference type="InterPro" id="IPR036598">
    <property type="entry name" value="GOLD_dom_sf"/>
</dbReference>
<dbReference type="GO" id="GO:0072383">
    <property type="term" value="P:plus-end-directed vesicle transport along microtubule"/>
    <property type="evidence" value="ECO:0007669"/>
    <property type="project" value="TreeGrafter"/>
</dbReference>
<dbReference type="InterPro" id="IPR017455">
    <property type="entry name" value="Znf_FYVE-rel"/>
</dbReference>
<dbReference type="CDD" id="cd15726">
    <property type="entry name" value="FYVE_FYCO1"/>
    <property type="match status" value="1"/>
</dbReference>
<evidence type="ECO:0000256" key="9">
    <source>
        <dbReference type="ARBA" id="ARBA00022990"/>
    </source>
</evidence>
<evidence type="ECO:0000256" key="7">
    <source>
        <dbReference type="ARBA" id="ARBA00022771"/>
    </source>
</evidence>
<dbReference type="GO" id="GO:0008270">
    <property type="term" value="F:zinc ion binding"/>
    <property type="evidence" value="ECO:0007669"/>
    <property type="project" value="UniProtKB-KW"/>
</dbReference>
<evidence type="ECO:0000256" key="10">
    <source>
        <dbReference type="ARBA" id="ARBA00023054"/>
    </source>
</evidence>
<evidence type="ECO:0000256" key="12">
    <source>
        <dbReference type="ARBA" id="ARBA00023329"/>
    </source>
</evidence>
<dbReference type="CDD" id="cd17698">
    <property type="entry name" value="RUN_FYCO1"/>
    <property type="match status" value="1"/>
</dbReference>
<evidence type="ECO:0000256" key="4">
    <source>
        <dbReference type="ARBA" id="ARBA00022553"/>
    </source>
</evidence>
<comment type="function">
    <text evidence="13">May mediate microtubule plus end-directed vesicle transport.</text>
</comment>
<feature type="domain" description="FYVE-type" evidence="18">
    <location>
        <begin position="1186"/>
        <end position="1243"/>
    </location>
</feature>
<reference evidence="21" key="1">
    <citation type="submission" date="2025-08" db="UniProtKB">
        <authorList>
            <consortium name="Ensembl"/>
        </authorList>
    </citation>
    <scope>IDENTIFICATION</scope>
</reference>
<dbReference type="InterPro" id="IPR000306">
    <property type="entry name" value="Znf_FYVE"/>
</dbReference>
<feature type="coiled-coil region" evidence="16">
    <location>
        <begin position="879"/>
        <end position="1064"/>
    </location>
</feature>
<dbReference type="GO" id="GO:0005770">
    <property type="term" value="C:late endosome"/>
    <property type="evidence" value="ECO:0007669"/>
    <property type="project" value="TreeGrafter"/>
</dbReference>
<feature type="coiled-coil region" evidence="16">
    <location>
        <begin position="1093"/>
        <end position="1159"/>
    </location>
</feature>
<feature type="region of interest" description="Disordered" evidence="17">
    <location>
        <begin position="1254"/>
        <end position="1343"/>
    </location>
</feature>
<evidence type="ECO:0000313" key="22">
    <source>
        <dbReference type="Proteomes" id="UP000694701"/>
    </source>
</evidence>
<feature type="compositionally biased region" description="Polar residues" evidence="17">
    <location>
        <begin position="199"/>
        <end position="215"/>
    </location>
</feature>
<evidence type="ECO:0000256" key="14">
    <source>
        <dbReference type="ARBA" id="ARBA00073225"/>
    </source>
</evidence>
<dbReference type="InterPro" id="IPR004012">
    <property type="entry name" value="Run_dom"/>
</dbReference>
<feature type="domain" description="RUN" evidence="19">
    <location>
        <begin position="38"/>
        <end position="171"/>
    </location>
</feature>
<organism evidence="21 22">
    <name type="scientific">Cyprinus carpio</name>
    <name type="common">Common carp</name>
    <dbReference type="NCBI Taxonomy" id="7962"/>
    <lineage>
        <taxon>Eukaryota</taxon>
        <taxon>Metazoa</taxon>
        <taxon>Chordata</taxon>
        <taxon>Craniata</taxon>
        <taxon>Vertebrata</taxon>
        <taxon>Euteleostomi</taxon>
        <taxon>Actinopterygii</taxon>
        <taxon>Neopterygii</taxon>
        <taxon>Teleostei</taxon>
        <taxon>Ostariophysi</taxon>
        <taxon>Cypriniformes</taxon>
        <taxon>Cyprinidae</taxon>
        <taxon>Cyprininae</taxon>
        <taxon>Cyprinus</taxon>
    </lineage>
</organism>
<feature type="compositionally biased region" description="Acidic residues" evidence="17">
    <location>
        <begin position="1299"/>
        <end position="1309"/>
    </location>
</feature>
<dbReference type="PROSITE" id="PS50178">
    <property type="entry name" value="ZF_FYVE"/>
    <property type="match status" value="1"/>
</dbReference>
<dbReference type="FunFam" id="2.60.120.680:FF:000004">
    <property type="entry name" value="FYVE and coiled-coil domain containing 1"/>
    <property type="match status" value="1"/>
</dbReference>
<evidence type="ECO:0000313" key="21">
    <source>
        <dbReference type="Ensembl" id="ENSCCRP00020059567.1"/>
    </source>
</evidence>
<keyword evidence="5" id="KW-0479">Metal-binding</keyword>
<evidence type="ECO:0000256" key="16">
    <source>
        <dbReference type="SAM" id="Coils"/>
    </source>
</evidence>
<dbReference type="InterPro" id="IPR037213">
    <property type="entry name" value="Run_dom_sf"/>
</dbReference>
<dbReference type="SUPFAM" id="SSF57903">
    <property type="entry name" value="FYVE/PHD zinc finger"/>
    <property type="match status" value="1"/>
</dbReference>
<evidence type="ECO:0000259" key="20">
    <source>
        <dbReference type="PROSITE" id="PS50866"/>
    </source>
</evidence>
<evidence type="ECO:0000256" key="6">
    <source>
        <dbReference type="ARBA" id="ARBA00022753"/>
    </source>
</evidence>
<dbReference type="Proteomes" id="UP000694701">
    <property type="component" value="Unplaced"/>
</dbReference>
<evidence type="ECO:0000256" key="1">
    <source>
        <dbReference type="ARBA" id="ARBA00004177"/>
    </source>
</evidence>
<keyword evidence="9" id="KW-0007">Acetylation</keyword>
<keyword evidence="10 16" id="KW-0175">Coiled coil</keyword>
<comment type="subcellular location">
    <subcellularLocation>
        <location evidence="3">Cytoplasmic vesicle</location>
        <location evidence="3">Autophagosome</location>
    </subcellularLocation>
    <subcellularLocation>
        <location evidence="1">Endosome</location>
    </subcellularLocation>
    <subcellularLocation>
        <location evidence="2">Lysosome</location>
    </subcellularLocation>
</comment>
<dbReference type="GO" id="GO:0005764">
    <property type="term" value="C:lysosome"/>
    <property type="evidence" value="ECO:0007669"/>
    <property type="project" value="UniProtKB-SubCell"/>
</dbReference>
<dbReference type="GO" id="GO:1901098">
    <property type="term" value="P:positive regulation of autophagosome maturation"/>
    <property type="evidence" value="ECO:0007669"/>
    <property type="project" value="TreeGrafter"/>
</dbReference>
<dbReference type="PROSITE" id="PS50826">
    <property type="entry name" value="RUN"/>
    <property type="match status" value="1"/>
</dbReference>
<keyword evidence="7 15" id="KW-0863">Zinc-finger</keyword>
<dbReference type="GO" id="GO:0005776">
    <property type="term" value="C:autophagosome"/>
    <property type="evidence" value="ECO:0007669"/>
    <property type="project" value="UniProtKB-SubCell"/>
</dbReference>
<dbReference type="Gene3D" id="1.10.287.1490">
    <property type="match status" value="1"/>
</dbReference>
<dbReference type="InterPro" id="IPR011011">
    <property type="entry name" value="Znf_FYVE_PHD"/>
</dbReference>